<dbReference type="InterPro" id="IPR050640">
    <property type="entry name" value="Bact_2-comp_sensor_kinase"/>
</dbReference>
<feature type="transmembrane region" description="Helical" evidence="1">
    <location>
        <begin position="87"/>
        <end position="105"/>
    </location>
</feature>
<proteinExistence type="predicted"/>
<gene>
    <name evidence="3" type="ORF">B0A66_05830</name>
</gene>
<evidence type="ECO:0000256" key="1">
    <source>
        <dbReference type="SAM" id="Phobius"/>
    </source>
</evidence>
<organism evidence="3 4">
    <name type="scientific">Flavobacterium hercynium</name>
    <dbReference type="NCBI Taxonomy" id="387094"/>
    <lineage>
        <taxon>Bacteria</taxon>
        <taxon>Pseudomonadati</taxon>
        <taxon>Bacteroidota</taxon>
        <taxon>Flavobacteriia</taxon>
        <taxon>Flavobacteriales</taxon>
        <taxon>Flavobacteriaceae</taxon>
        <taxon>Flavobacterium</taxon>
    </lineage>
</organism>
<reference evidence="3 4" key="1">
    <citation type="submission" date="2016-11" db="EMBL/GenBank/DDBJ databases">
        <title>Whole genomes of Flavobacteriaceae.</title>
        <authorList>
            <person name="Stine C."/>
            <person name="Li C."/>
            <person name="Tadesse D."/>
        </authorList>
    </citation>
    <scope>NUCLEOTIDE SEQUENCE [LARGE SCALE GENOMIC DNA]</scope>
    <source>
        <strain evidence="3 4">DSM 18292</strain>
    </source>
</reference>
<dbReference type="PANTHER" id="PTHR34220">
    <property type="entry name" value="SENSOR HISTIDINE KINASE YPDA"/>
    <property type="match status" value="1"/>
</dbReference>
<dbReference type="InterPro" id="IPR010559">
    <property type="entry name" value="Sig_transdc_His_kin_internal"/>
</dbReference>
<dbReference type="PANTHER" id="PTHR34220:SF7">
    <property type="entry name" value="SENSOR HISTIDINE KINASE YPDA"/>
    <property type="match status" value="1"/>
</dbReference>
<comment type="caution">
    <text evidence="3">The sequence shown here is derived from an EMBL/GenBank/DDBJ whole genome shotgun (WGS) entry which is preliminary data.</text>
</comment>
<feature type="transmembrane region" description="Helical" evidence="1">
    <location>
        <begin position="117"/>
        <end position="138"/>
    </location>
</feature>
<keyword evidence="4" id="KW-1185">Reference proteome</keyword>
<feature type="domain" description="Signal transduction histidine kinase internal region" evidence="2">
    <location>
        <begin position="167"/>
        <end position="242"/>
    </location>
</feature>
<dbReference type="Pfam" id="PF06580">
    <property type="entry name" value="His_kinase"/>
    <property type="match status" value="1"/>
</dbReference>
<feature type="transmembrane region" description="Helical" evidence="1">
    <location>
        <begin position="21"/>
        <end position="39"/>
    </location>
</feature>
<evidence type="ECO:0000313" key="3">
    <source>
        <dbReference type="EMBL" id="OXA93770.1"/>
    </source>
</evidence>
<name>A0A226HJW3_9FLAO</name>
<dbReference type="RefSeq" id="WP_089048917.1">
    <property type="nucleotide sequence ID" value="NZ_FXTV01000006.1"/>
</dbReference>
<keyword evidence="1" id="KW-1133">Transmembrane helix</keyword>
<keyword evidence="1" id="KW-0472">Membrane</keyword>
<dbReference type="Proteomes" id="UP000198345">
    <property type="component" value="Unassembled WGS sequence"/>
</dbReference>
<evidence type="ECO:0000259" key="2">
    <source>
        <dbReference type="Pfam" id="PF06580"/>
    </source>
</evidence>
<dbReference type="AlphaFoldDB" id="A0A226HJW3"/>
<dbReference type="InterPro" id="IPR036890">
    <property type="entry name" value="HATPase_C_sf"/>
</dbReference>
<dbReference type="GO" id="GO:0000155">
    <property type="term" value="F:phosphorelay sensor kinase activity"/>
    <property type="evidence" value="ECO:0007669"/>
    <property type="project" value="InterPro"/>
</dbReference>
<dbReference type="Gene3D" id="3.30.565.10">
    <property type="entry name" value="Histidine kinase-like ATPase, C-terminal domain"/>
    <property type="match status" value="1"/>
</dbReference>
<dbReference type="OrthoDB" id="9809908at2"/>
<dbReference type="EMBL" id="MUGW01000012">
    <property type="protein sequence ID" value="OXA93770.1"/>
    <property type="molecule type" value="Genomic_DNA"/>
</dbReference>
<dbReference type="GO" id="GO:0016020">
    <property type="term" value="C:membrane"/>
    <property type="evidence" value="ECO:0007669"/>
    <property type="project" value="InterPro"/>
</dbReference>
<sequence length="352" mass="40757">MTNIRKIVNAESLKEIRNLNISLVVLAFPCMILMLFLIEEHSKEIFVIAMKTSTYMFITSNLLMLILKQCAKKYSDDLFKFRLYRYILSYATGISIYLTLWPIFAKLAHIDPRLDDYELLAGFTAMACLLTTFILFLHDFVVYRYNRRQTEIEVSLLQLRTSQAENLLLKQQIHPHFLFNSLNTLKALIKKDPALSEIYLIQLADFLRSAVSHNNSQTATLRDELRFCKNYLEMQKIRFGSAIDWEVVIVDDEILEGLLPVFSLQPLLENAIKHNIFTKESPLKLIIQQNGENIVVSNIINYRNAGETSTQSGLSNLAERYNLWSGEEIIIKNDGITFSVSFKIIKNEDRNH</sequence>
<protein>
    <recommendedName>
        <fullName evidence="2">Signal transduction histidine kinase internal region domain-containing protein</fullName>
    </recommendedName>
</protein>
<evidence type="ECO:0000313" key="4">
    <source>
        <dbReference type="Proteomes" id="UP000198345"/>
    </source>
</evidence>
<accession>A0A226HJW3</accession>
<feature type="transmembrane region" description="Helical" evidence="1">
    <location>
        <begin position="45"/>
        <end position="67"/>
    </location>
</feature>
<keyword evidence="1" id="KW-0812">Transmembrane</keyword>